<sequence>MQPIILQEATTQLGRRL</sequence>
<protein>
    <submittedName>
        <fullName evidence="1">Uncharacterized protein</fullName>
    </submittedName>
</protein>
<name>A0A2P2PX95_RHIMU</name>
<organism evidence="1">
    <name type="scientific">Rhizophora mucronata</name>
    <name type="common">Asiatic mangrove</name>
    <dbReference type="NCBI Taxonomy" id="61149"/>
    <lineage>
        <taxon>Eukaryota</taxon>
        <taxon>Viridiplantae</taxon>
        <taxon>Streptophyta</taxon>
        <taxon>Embryophyta</taxon>
        <taxon>Tracheophyta</taxon>
        <taxon>Spermatophyta</taxon>
        <taxon>Magnoliopsida</taxon>
        <taxon>eudicotyledons</taxon>
        <taxon>Gunneridae</taxon>
        <taxon>Pentapetalae</taxon>
        <taxon>rosids</taxon>
        <taxon>fabids</taxon>
        <taxon>Malpighiales</taxon>
        <taxon>Rhizophoraceae</taxon>
        <taxon>Rhizophora</taxon>
    </lineage>
</organism>
<dbReference type="AlphaFoldDB" id="A0A2P2PX95"/>
<reference evidence="1" key="1">
    <citation type="submission" date="2018-02" db="EMBL/GenBank/DDBJ databases">
        <title>Rhizophora mucronata_Transcriptome.</title>
        <authorList>
            <person name="Meera S.P."/>
            <person name="Sreeshan A."/>
            <person name="Augustine A."/>
        </authorList>
    </citation>
    <scope>NUCLEOTIDE SEQUENCE</scope>
    <source>
        <tissue evidence="1">Leaf</tissue>
    </source>
</reference>
<dbReference type="EMBL" id="GGEC01078873">
    <property type="protein sequence ID" value="MBX59357.1"/>
    <property type="molecule type" value="Transcribed_RNA"/>
</dbReference>
<proteinExistence type="predicted"/>
<evidence type="ECO:0000313" key="1">
    <source>
        <dbReference type="EMBL" id="MBX59357.1"/>
    </source>
</evidence>
<accession>A0A2P2PX95</accession>